<protein>
    <submittedName>
        <fullName evidence="1">Uncharacterized protein</fullName>
    </submittedName>
</protein>
<evidence type="ECO:0000313" key="1">
    <source>
        <dbReference type="EMBL" id="KAD4384860.1"/>
    </source>
</evidence>
<evidence type="ECO:0000313" key="2">
    <source>
        <dbReference type="Proteomes" id="UP000326396"/>
    </source>
</evidence>
<name>A0A5N6N587_9ASTR</name>
<sequence>MKSVKGKFLKKFKTIKAIGYLKPERIIHVNAADGFIDNFFAKSSNKIETRLVSEKAEEVTQSEKKGNFSIQEQEIIDVSELMKDLEEEDRSDLDLDVDDKENFRPVSDSIDDRNLATVESEGGDCYLGLMEAMGRRLREATAGVGWGCDGRRGKKGENRVFK</sequence>
<accession>A0A5N6N587</accession>
<dbReference type="Proteomes" id="UP000326396">
    <property type="component" value="Linkage Group LG3"/>
</dbReference>
<organism evidence="1 2">
    <name type="scientific">Mikania micrantha</name>
    <name type="common">bitter vine</name>
    <dbReference type="NCBI Taxonomy" id="192012"/>
    <lineage>
        <taxon>Eukaryota</taxon>
        <taxon>Viridiplantae</taxon>
        <taxon>Streptophyta</taxon>
        <taxon>Embryophyta</taxon>
        <taxon>Tracheophyta</taxon>
        <taxon>Spermatophyta</taxon>
        <taxon>Magnoliopsida</taxon>
        <taxon>eudicotyledons</taxon>
        <taxon>Gunneridae</taxon>
        <taxon>Pentapetalae</taxon>
        <taxon>asterids</taxon>
        <taxon>campanulids</taxon>
        <taxon>Asterales</taxon>
        <taxon>Asteraceae</taxon>
        <taxon>Asteroideae</taxon>
        <taxon>Heliantheae alliance</taxon>
        <taxon>Eupatorieae</taxon>
        <taxon>Mikania</taxon>
    </lineage>
</organism>
<proteinExistence type="predicted"/>
<dbReference type="EMBL" id="SZYD01000013">
    <property type="protein sequence ID" value="KAD4384860.1"/>
    <property type="molecule type" value="Genomic_DNA"/>
</dbReference>
<gene>
    <name evidence="1" type="ORF">E3N88_25028</name>
</gene>
<keyword evidence="2" id="KW-1185">Reference proteome</keyword>
<reference evidence="1 2" key="1">
    <citation type="submission" date="2019-05" db="EMBL/GenBank/DDBJ databases">
        <title>Mikania micrantha, genome provides insights into the molecular mechanism of rapid growth.</title>
        <authorList>
            <person name="Liu B."/>
        </authorList>
    </citation>
    <scope>NUCLEOTIDE SEQUENCE [LARGE SCALE GENOMIC DNA]</scope>
    <source>
        <strain evidence="1">NLD-2019</strain>
        <tissue evidence="1">Leaf</tissue>
    </source>
</reference>
<comment type="caution">
    <text evidence="1">The sequence shown here is derived from an EMBL/GenBank/DDBJ whole genome shotgun (WGS) entry which is preliminary data.</text>
</comment>
<dbReference type="AlphaFoldDB" id="A0A5N6N587"/>